<comment type="caution">
    <text evidence="3">The sequence shown here is derived from an EMBL/GenBank/DDBJ whole genome shotgun (WGS) entry which is preliminary data.</text>
</comment>
<feature type="region of interest" description="Disordered" evidence="1">
    <location>
        <begin position="601"/>
        <end position="633"/>
    </location>
</feature>
<dbReference type="Pfam" id="PF00176">
    <property type="entry name" value="SNF2-rel_dom"/>
    <property type="match status" value="1"/>
</dbReference>
<name>A0AAW1PBJ0_9CHLO</name>
<keyword evidence="4" id="KW-1185">Reference proteome</keyword>
<dbReference type="GO" id="GO:0005524">
    <property type="term" value="F:ATP binding"/>
    <property type="evidence" value="ECO:0007669"/>
    <property type="project" value="InterPro"/>
</dbReference>
<dbReference type="SUPFAM" id="SSF52540">
    <property type="entry name" value="P-loop containing nucleoside triphosphate hydrolases"/>
    <property type="match status" value="1"/>
</dbReference>
<evidence type="ECO:0000256" key="1">
    <source>
        <dbReference type="SAM" id="MobiDB-lite"/>
    </source>
</evidence>
<gene>
    <name evidence="3" type="ORF">WJX73_003162</name>
</gene>
<reference evidence="3 4" key="1">
    <citation type="journal article" date="2024" name="Nat. Commun.">
        <title>Phylogenomics reveals the evolutionary origins of lichenization in chlorophyte algae.</title>
        <authorList>
            <person name="Puginier C."/>
            <person name="Libourel C."/>
            <person name="Otte J."/>
            <person name="Skaloud P."/>
            <person name="Haon M."/>
            <person name="Grisel S."/>
            <person name="Petersen M."/>
            <person name="Berrin J.G."/>
            <person name="Delaux P.M."/>
            <person name="Dal Grande F."/>
            <person name="Keller J."/>
        </authorList>
    </citation>
    <scope>NUCLEOTIDE SEQUENCE [LARGE SCALE GENOMIC DNA]</scope>
    <source>
        <strain evidence="3 4">SAG 2036</strain>
    </source>
</reference>
<dbReference type="InterPro" id="IPR038718">
    <property type="entry name" value="SNF2-like_sf"/>
</dbReference>
<dbReference type="Gene3D" id="3.40.50.10810">
    <property type="entry name" value="Tandem AAA-ATPase domain"/>
    <property type="match status" value="1"/>
</dbReference>
<dbReference type="InterPro" id="IPR052583">
    <property type="entry name" value="ATP-helicase/E3_Ub-Ligase"/>
</dbReference>
<protein>
    <recommendedName>
        <fullName evidence="2">Helicase ATP-binding domain-containing protein</fullName>
    </recommendedName>
</protein>
<feature type="region of interest" description="Disordered" evidence="1">
    <location>
        <begin position="927"/>
        <end position="990"/>
    </location>
</feature>
<dbReference type="PANTHER" id="PTHR45865">
    <property type="entry name" value="E3 UBIQUITIN-PROTEIN LIGASE SHPRH FAMILY MEMBER"/>
    <property type="match status" value="1"/>
</dbReference>
<feature type="compositionally biased region" description="Polar residues" evidence="1">
    <location>
        <begin position="942"/>
        <end position="953"/>
    </location>
</feature>
<dbReference type="PANTHER" id="PTHR45865:SF1">
    <property type="entry name" value="E3 UBIQUITIN-PROTEIN LIGASE SHPRH"/>
    <property type="match status" value="1"/>
</dbReference>
<dbReference type="SMART" id="SM00487">
    <property type="entry name" value="DEXDc"/>
    <property type="match status" value="1"/>
</dbReference>
<dbReference type="InterPro" id="IPR027417">
    <property type="entry name" value="P-loop_NTPase"/>
</dbReference>
<dbReference type="AlphaFoldDB" id="A0AAW1PBJ0"/>
<organism evidence="3 4">
    <name type="scientific">Symbiochloris irregularis</name>
    <dbReference type="NCBI Taxonomy" id="706552"/>
    <lineage>
        <taxon>Eukaryota</taxon>
        <taxon>Viridiplantae</taxon>
        <taxon>Chlorophyta</taxon>
        <taxon>core chlorophytes</taxon>
        <taxon>Trebouxiophyceae</taxon>
        <taxon>Trebouxiales</taxon>
        <taxon>Trebouxiaceae</taxon>
        <taxon>Symbiochloris</taxon>
    </lineage>
</organism>
<feature type="region of interest" description="Disordered" evidence="1">
    <location>
        <begin position="530"/>
        <end position="554"/>
    </location>
</feature>
<accession>A0AAW1PBJ0</accession>
<sequence length="990" mass="109498">MATVADVAQLLETLEDSSLYWQAGSLPLPSTGRPMNVLGRLNAFWNNVACSVTWNKPTRNNQNVFSHAEKVCAEHLSSQGLSAADLLGPRIITTHKAMHPSNVLPFAEHRDWRGRLWAAEAIDVPEYLDAPSLRKQDWPMDLGRLEIPLHLNPEHEQNLEEAIGKGMGELMWFPVVASWAKTSRYHYFGAYGDKPRVELRSKNHRSSKHHLLGHFGGTKPPPWSGHAEPYTDLACALLVLLVYEVIQVDHEVIVTSAPLPDEQSGSAAAIEDAGPSTLLGAAFTTSQQSSVPKSAMVRLTIRLKQQERCKFLDNTSGLLTGRLELCVLIHYLLKEGLGSGLTVGPDCDGYLNQGMHDVEDADDPLQDALQDAGLSIAQAKLAHERRKKRWGKKEDPPLPAAAKLRMMKAGALESNAPQADCPAALSSVPKLFQLQALDWMLKREETGDARGKGHLSLHPGYLQFITPAGHALHLQRSGTFRFTFNLPTCPISQTCGGLLCDEMGLGKTLEVLMLVLARPPSPDWAIAELPKKRPGTRALQEEKKDKYSKDTESGNNKLPIKTTLIIVPAGLRQQWADEIKAHLQEDAMTWDVLPALDSAMLGKAGPSGGRDAKTGRSQRRTTTKQREEESDDQDVVPIICENGTPMHTCDVVLATYEQLQKELISAGEKSPLLQFGFWRLVLDEAQTVASTHTAAAESVSTLWRRYAWICTGTPMSSKTRDLGGLLKFLAYKPFCHEREWDVIVRLMPGWVGAIRQILHRVMLSRSHADVAEEAALPPCIHENRWLQFSPSQQRSYNAMLADAWKAIAARNHYPYYRYQAFNPMRYFTTLRQMCCDPSEVKQDDSLMGPSEHLSMTDLLERLTLKSFREYDSVAQRLVTTRMVLAAVLWNSGSKEAGLQEFENVRRELQHGKERATCVELASLMSRTGSQGELLSEPRRTAHASTQGPDSQAQEVPGPSAGPSEEATPAKPGANRGKAAGAKRKAASEEG</sequence>
<dbReference type="EMBL" id="JALJOQ010000043">
    <property type="protein sequence ID" value="KAK9805418.1"/>
    <property type="molecule type" value="Genomic_DNA"/>
</dbReference>
<proteinExistence type="predicted"/>
<dbReference type="InterPro" id="IPR014001">
    <property type="entry name" value="Helicase_ATP-bd"/>
</dbReference>
<evidence type="ECO:0000313" key="3">
    <source>
        <dbReference type="EMBL" id="KAK9805418.1"/>
    </source>
</evidence>
<evidence type="ECO:0000259" key="2">
    <source>
        <dbReference type="SMART" id="SM00487"/>
    </source>
</evidence>
<feature type="compositionally biased region" description="Low complexity" evidence="1">
    <location>
        <begin position="968"/>
        <end position="979"/>
    </location>
</feature>
<dbReference type="InterPro" id="IPR000330">
    <property type="entry name" value="SNF2_N"/>
</dbReference>
<feature type="compositionally biased region" description="Basic and acidic residues" evidence="1">
    <location>
        <begin position="539"/>
        <end position="552"/>
    </location>
</feature>
<feature type="domain" description="Helicase ATP-binding" evidence="2">
    <location>
        <begin position="425"/>
        <end position="741"/>
    </location>
</feature>
<dbReference type="Proteomes" id="UP001465755">
    <property type="component" value="Unassembled WGS sequence"/>
</dbReference>
<evidence type="ECO:0000313" key="4">
    <source>
        <dbReference type="Proteomes" id="UP001465755"/>
    </source>
</evidence>